<evidence type="ECO:0000256" key="5">
    <source>
        <dbReference type="ARBA" id="ARBA00022741"/>
    </source>
</evidence>
<evidence type="ECO:0000256" key="3">
    <source>
        <dbReference type="ARBA" id="ARBA00022605"/>
    </source>
</evidence>
<proteinExistence type="inferred from homology"/>
<accession>A0ABR9R6C0</accession>
<keyword evidence="5 9" id="KW-0547">Nucleotide-binding</keyword>
<dbReference type="EMBL" id="JADCKC010000004">
    <property type="protein sequence ID" value="MBE5038706.1"/>
    <property type="molecule type" value="Genomic_DNA"/>
</dbReference>
<dbReference type="Gene3D" id="3.40.1160.10">
    <property type="entry name" value="Acetylglutamate kinase-like"/>
    <property type="match status" value="1"/>
</dbReference>
<feature type="site" description="Transition state stabilizer" evidence="9">
    <location>
        <position position="28"/>
    </location>
</feature>
<dbReference type="RefSeq" id="WP_193503138.1">
    <property type="nucleotide sequence ID" value="NZ_JADCKC010000004.1"/>
</dbReference>
<feature type="binding site" evidence="9">
    <location>
        <begin position="63"/>
        <end position="64"/>
    </location>
    <ligand>
        <name>substrate</name>
    </ligand>
</feature>
<keyword evidence="3 9" id="KW-0028">Amino-acid biosynthesis</keyword>
<keyword evidence="7 9" id="KW-0067">ATP-binding</keyword>
<dbReference type="PANTHER" id="PTHR23342">
    <property type="entry name" value="N-ACETYLGLUTAMATE SYNTHASE"/>
    <property type="match status" value="1"/>
</dbReference>
<dbReference type="CDD" id="cd04250">
    <property type="entry name" value="AAK_NAGK-C"/>
    <property type="match status" value="1"/>
</dbReference>
<feature type="site" description="Transition state stabilizer" evidence="9">
    <location>
        <position position="238"/>
    </location>
</feature>
<reference evidence="11 12" key="1">
    <citation type="submission" date="2020-10" db="EMBL/GenBank/DDBJ databases">
        <title>ChiBAC.</title>
        <authorList>
            <person name="Zenner C."/>
            <person name="Hitch T.C.A."/>
            <person name="Clavel T."/>
        </authorList>
    </citation>
    <scope>NUCLEOTIDE SEQUENCE [LARGE SCALE GENOMIC DNA]</scope>
    <source>
        <strain evidence="11 12">DSM 109015</strain>
    </source>
</reference>
<dbReference type="Proteomes" id="UP000768567">
    <property type="component" value="Unassembled WGS sequence"/>
</dbReference>
<dbReference type="InterPro" id="IPR004662">
    <property type="entry name" value="AcgluKinase_fam"/>
</dbReference>
<evidence type="ECO:0000256" key="6">
    <source>
        <dbReference type="ARBA" id="ARBA00022777"/>
    </source>
</evidence>
<feature type="domain" description="Aspartate/glutamate/uridylate kinase" evidence="10">
    <location>
        <begin position="23"/>
        <end position="257"/>
    </location>
</feature>
<keyword evidence="4 9" id="KW-0808">Transferase</keyword>
<organism evidence="11 12">
    <name type="scientific">Gemmiger gallinarum</name>
    <dbReference type="NCBI Taxonomy" id="2779354"/>
    <lineage>
        <taxon>Bacteria</taxon>
        <taxon>Bacillati</taxon>
        <taxon>Bacillota</taxon>
        <taxon>Clostridia</taxon>
        <taxon>Eubacteriales</taxon>
        <taxon>Gemmiger</taxon>
    </lineage>
</organism>
<dbReference type="PRINTS" id="PR00474">
    <property type="entry name" value="GLU5KINASE"/>
</dbReference>
<comment type="subcellular location">
    <subcellularLocation>
        <location evidence="9">Cytoplasm</location>
    </subcellularLocation>
</comment>
<evidence type="ECO:0000313" key="12">
    <source>
        <dbReference type="Proteomes" id="UP000768567"/>
    </source>
</evidence>
<dbReference type="SUPFAM" id="SSF53633">
    <property type="entry name" value="Carbamate kinase-like"/>
    <property type="match status" value="1"/>
</dbReference>
<protein>
    <recommendedName>
        <fullName evidence="9">Acetylglutamate kinase</fullName>
        <ecNumber evidence="9">2.7.2.8</ecNumber>
    </recommendedName>
    <alternativeName>
        <fullName evidence="9">N-acetyl-L-glutamate 5-phosphotransferase</fullName>
    </alternativeName>
    <alternativeName>
        <fullName evidence="9">NAG kinase</fullName>
        <shortName evidence="9">NAGK</shortName>
    </alternativeName>
</protein>
<evidence type="ECO:0000256" key="8">
    <source>
        <dbReference type="ARBA" id="ARBA00048141"/>
    </source>
</evidence>
<evidence type="ECO:0000259" key="10">
    <source>
        <dbReference type="Pfam" id="PF00696"/>
    </source>
</evidence>
<gene>
    <name evidence="9 11" type="primary">argB</name>
    <name evidence="11" type="ORF">INF35_13000</name>
</gene>
<evidence type="ECO:0000256" key="9">
    <source>
        <dbReference type="HAMAP-Rule" id="MF_00082"/>
    </source>
</evidence>
<dbReference type="HAMAP" id="MF_00082">
    <property type="entry name" value="ArgB"/>
    <property type="match status" value="1"/>
</dbReference>
<comment type="pathway">
    <text evidence="1 9">Amino-acid biosynthesis; L-arginine biosynthesis; N(2)-acetyl-L-ornithine from L-glutamate: step 2/4.</text>
</comment>
<evidence type="ECO:0000256" key="2">
    <source>
        <dbReference type="ARBA" id="ARBA00022571"/>
    </source>
</evidence>
<evidence type="ECO:0000256" key="4">
    <source>
        <dbReference type="ARBA" id="ARBA00022679"/>
    </source>
</evidence>
<comment type="function">
    <text evidence="9">Catalyzes the ATP-dependent phosphorylation of N-acetyl-L-glutamate.</text>
</comment>
<dbReference type="InterPro" id="IPR036393">
    <property type="entry name" value="AceGlu_kinase-like_sf"/>
</dbReference>
<comment type="catalytic activity">
    <reaction evidence="8 9">
        <text>N-acetyl-L-glutamate + ATP = N-acetyl-L-glutamyl 5-phosphate + ADP</text>
        <dbReference type="Rhea" id="RHEA:14629"/>
        <dbReference type="ChEBI" id="CHEBI:30616"/>
        <dbReference type="ChEBI" id="CHEBI:44337"/>
        <dbReference type="ChEBI" id="CHEBI:57936"/>
        <dbReference type="ChEBI" id="CHEBI:456216"/>
        <dbReference type="EC" id="2.7.2.8"/>
    </reaction>
</comment>
<dbReference type="NCBIfam" id="TIGR00761">
    <property type="entry name" value="argB"/>
    <property type="match status" value="1"/>
</dbReference>
<dbReference type="InterPro" id="IPR037528">
    <property type="entry name" value="ArgB"/>
</dbReference>
<dbReference type="PIRSF" id="PIRSF000728">
    <property type="entry name" value="NAGK"/>
    <property type="match status" value="1"/>
</dbReference>
<dbReference type="InterPro" id="IPR041727">
    <property type="entry name" value="NAGK-C"/>
</dbReference>
<keyword evidence="2 9" id="KW-0055">Arginine biosynthesis</keyword>
<keyword evidence="12" id="KW-1185">Reference proteome</keyword>
<feature type="binding site" evidence="9">
    <location>
        <position position="175"/>
    </location>
    <ligand>
        <name>substrate</name>
    </ligand>
</feature>
<name>A0ABR9R6C0_9FIRM</name>
<evidence type="ECO:0000256" key="7">
    <source>
        <dbReference type="ARBA" id="ARBA00022840"/>
    </source>
</evidence>
<evidence type="ECO:0000256" key="1">
    <source>
        <dbReference type="ARBA" id="ARBA00004828"/>
    </source>
</evidence>
<evidence type="ECO:0000313" key="11">
    <source>
        <dbReference type="EMBL" id="MBE5038706.1"/>
    </source>
</evidence>
<dbReference type="Pfam" id="PF00696">
    <property type="entry name" value="AA_kinase"/>
    <property type="match status" value="1"/>
</dbReference>
<keyword evidence="6 9" id="KW-0418">Kinase</keyword>
<dbReference type="EC" id="2.7.2.8" evidence="9"/>
<dbReference type="PANTHER" id="PTHR23342:SF0">
    <property type="entry name" value="N-ACETYLGLUTAMATE SYNTHASE, MITOCHONDRIAL"/>
    <property type="match status" value="1"/>
</dbReference>
<keyword evidence="9" id="KW-0963">Cytoplasm</keyword>
<comment type="caution">
    <text evidence="11">The sequence shown here is derived from an EMBL/GenBank/DDBJ whole genome shotgun (WGS) entry which is preliminary data.</text>
</comment>
<feature type="binding site" evidence="9">
    <location>
        <position position="85"/>
    </location>
    <ligand>
        <name>substrate</name>
    </ligand>
</feature>
<dbReference type="InterPro" id="IPR001048">
    <property type="entry name" value="Asp/Glu/Uridylate_kinase"/>
</dbReference>
<dbReference type="GO" id="GO:0003991">
    <property type="term" value="F:acetylglutamate kinase activity"/>
    <property type="evidence" value="ECO:0007669"/>
    <property type="project" value="UniProtKB-EC"/>
</dbReference>
<sequence length="284" mass="30406">MKNEEMALLFSEATPYIQKYHGKTLVIKYGGNAMVNDELKLAVMNDLVTLTLLGVRVVLVHGGGPAINAMLKKVGKESKFVNGLRYTDKETMAIVQQVLAGQVNKDLVALLKGRGVGLCGMDGHLITCSRKSDTDLGYVGNVEKVDTTLVEHLLSDGFIPVIATVGMDDNGIPYNINADTAAAAIAIALHAEKLVSMTDIVGLLYNKDDESTLIPEVELSEIAGYKAAGVIAGGMIPKIDGMADAIYEGVHEAVIIDGRVPHSVLLEMFSDRGSGTLFYRRGSR</sequence>
<comment type="similarity">
    <text evidence="9">Belongs to the acetylglutamate kinase family. ArgB subfamily.</text>
</comment>
<dbReference type="InterPro" id="IPR001057">
    <property type="entry name" value="Glu/AcGlu_kinase"/>
</dbReference>